<evidence type="ECO:0000259" key="8">
    <source>
        <dbReference type="Pfam" id="PF04575"/>
    </source>
</evidence>
<keyword evidence="5" id="KW-0472">Membrane</keyword>
<dbReference type="AlphaFoldDB" id="A0A380MVF1"/>
<protein>
    <submittedName>
        <fullName evidence="10">TPR repeat-containing protein NMB0313</fullName>
    </submittedName>
</protein>
<evidence type="ECO:0000256" key="4">
    <source>
        <dbReference type="ARBA" id="ARBA00022729"/>
    </source>
</evidence>
<name>A0A380MVF1_9GAMM</name>
<evidence type="ECO:0000256" key="5">
    <source>
        <dbReference type="ARBA" id="ARBA00023136"/>
    </source>
</evidence>
<organism evidence="10 11">
    <name type="scientific">Suttonella ornithocola</name>
    <dbReference type="NCBI Taxonomy" id="279832"/>
    <lineage>
        <taxon>Bacteria</taxon>
        <taxon>Pseudomonadati</taxon>
        <taxon>Pseudomonadota</taxon>
        <taxon>Gammaproteobacteria</taxon>
        <taxon>Cardiobacteriales</taxon>
        <taxon>Cardiobacteriaceae</taxon>
        <taxon>Suttonella</taxon>
    </lineage>
</organism>
<keyword evidence="3" id="KW-0812">Transmembrane</keyword>
<sequence length="444" mass="50331">MPALPQALPSDKAALEKVAFTPKYLKEHPEELEALLKQLLASGNEQGLKLLLPIYREVPTADPSVFDWGNAIIAMRENKYAEAVDLYRKLNSQIPDSKTLRFQMALALLANGELIAAKDQFEKLRSGDASKSDTAILDKYISMINSQDTWDIGGGITYAYSDNINNAPPKGTKLLLANGATVSSNTDPKKARGLSYNFYADKTWSIDLAKFASLHINLDGTQYFDQKSYSDLTARIGAEGGIRTGRAKFELIPYVQKRLYGLGQNGDGKLKNYAFSYGLRAEGQYWITPTIRYQAVADFGRDDYVKKYDYLNGNTFLFSNTLLFATNQKQFFYGGLDYINKTASDDSDAYNRYGVRLGWQREWGKGISTSVSSGYSQRINKGEDFFGMRRRDKDYRIGLSVWNRQWHYYGITPRVSFSYNKTKSNNPLYNYDNSRVFIDFSKTF</sequence>
<dbReference type="OrthoDB" id="8606547at2"/>
<keyword evidence="6" id="KW-0998">Cell outer membrane</keyword>
<dbReference type="Proteomes" id="UP000254601">
    <property type="component" value="Unassembled WGS sequence"/>
</dbReference>
<comment type="subcellular location">
    <subcellularLocation>
        <location evidence="1">Cell outer membrane</location>
        <topology evidence="1">Multi-pass membrane protein</topology>
    </subcellularLocation>
</comment>
<accession>A0A380MVF1</accession>
<dbReference type="EMBL" id="UHIC01000001">
    <property type="protein sequence ID" value="SUO96535.1"/>
    <property type="molecule type" value="Genomic_DNA"/>
</dbReference>
<feature type="domain" description="Surface lipoprotein assembly modifier N-terminal TPR repeats region" evidence="9">
    <location>
        <begin position="20"/>
        <end position="121"/>
    </location>
</feature>
<proteinExistence type="inferred from homology"/>
<evidence type="ECO:0000313" key="10">
    <source>
        <dbReference type="EMBL" id="SUO96535.1"/>
    </source>
</evidence>
<reference evidence="10 11" key="1">
    <citation type="submission" date="2018-06" db="EMBL/GenBank/DDBJ databases">
        <authorList>
            <consortium name="Pathogen Informatics"/>
            <person name="Doyle S."/>
        </authorList>
    </citation>
    <scope>NUCLEOTIDE SEQUENCE [LARGE SCALE GENOMIC DNA]</scope>
    <source>
        <strain evidence="10 11">NCTC13337</strain>
    </source>
</reference>
<dbReference type="InterPro" id="IPR011990">
    <property type="entry name" value="TPR-like_helical_dom_sf"/>
</dbReference>
<evidence type="ECO:0000256" key="2">
    <source>
        <dbReference type="ARBA" id="ARBA00022452"/>
    </source>
</evidence>
<evidence type="ECO:0000256" key="6">
    <source>
        <dbReference type="ARBA" id="ARBA00023237"/>
    </source>
</evidence>
<dbReference type="Pfam" id="PF24575">
    <property type="entry name" value="TPR_Slam"/>
    <property type="match status" value="1"/>
</dbReference>
<evidence type="ECO:0000256" key="7">
    <source>
        <dbReference type="ARBA" id="ARBA00023609"/>
    </source>
</evidence>
<feature type="domain" description="Surface lipoprotein assembly modifier C-terminal" evidence="8">
    <location>
        <begin position="150"/>
        <end position="444"/>
    </location>
</feature>
<dbReference type="Pfam" id="PF04575">
    <property type="entry name" value="SlipAM"/>
    <property type="match status" value="1"/>
</dbReference>
<dbReference type="SUPFAM" id="SSF48452">
    <property type="entry name" value="TPR-like"/>
    <property type="match status" value="1"/>
</dbReference>
<comment type="similarity">
    <text evidence="7">Belongs to the Slam family.</text>
</comment>
<dbReference type="GO" id="GO:0009279">
    <property type="term" value="C:cell outer membrane"/>
    <property type="evidence" value="ECO:0007669"/>
    <property type="project" value="UniProtKB-SubCell"/>
</dbReference>
<evidence type="ECO:0000259" key="9">
    <source>
        <dbReference type="Pfam" id="PF24575"/>
    </source>
</evidence>
<keyword evidence="4" id="KW-0732">Signal</keyword>
<keyword evidence="11" id="KW-1185">Reference proteome</keyword>
<evidence type="ECO:0000256" key="1">
    <source>
        <dbReference type="ARBA" id="ARBA00004571"/>
    </source>
</evidence>
<dbReference type="InterPro" id="IPR057556">
    <property type="entry name" value="TPR_Slam"/>
</dbReference>
<dbReference type="RefSeq" id="WP_115306086.1">
    <property type="nucleotide sequence ID" value="NZ_UHIC01000001.1"/>
</dbReference>
<evidence type="ECO:0000256" key="3">
    <source>
        <dbReference type="ARBA" id="ARBA00022692"/>
    </source>
</evidence>
<dbReference type="Gene3D" id="1.25.40.10">
    <property type="entry name" value="Tetratricopeptide repeat domain"/>
    <property type="match status" value="1"/>
</dbReference>
<gene>
    <name evidence="10" type="ORF">NCTC13337_01909</name>
</gene>
<keyword evidence="2" id="KW-1134">Transmembrane beta strand</keyword>
<evidence type="ECO:0000313" key="11">
    <source>
        <dbReference type="Proteomes" id="UP000254601"/>
    </source>
</evidence>
<dbReference type="InterPro" id="IPR007655">
    <property type="entry name" value="Slam_C"/>
</dbReference>